<name>A0AAW9A4F8_9BACL</name>
<dbReference type="Gene3D" id="1.10.10.10">
    <property type="entry name" value="Winged helix-like DNA-binding domain superfamily/Winged helix DNA-binding domain"/>
    <property type="match status" value="1"/>
</dbReference>
<dbReference type="GO" id="GO:0003677">
    <property type="term" value="F:DNA binding"/>
    <property type="evidence" value="ECO:0007669"/>
    <property type="project" value="UniProtKB-KW"/>
</dbReference>
<evidence type="ECO:0000256" key="3">
    <source>
        <dbReference type="ARBA" id="ARBA00023163"/>
    </source>
</evidence>
<comment type="caution">
    <text evidence="5">The sequence shown here is derived from an EMBL/GenBank/DDBJ whole genome shotgun (WGS) entry which is preliminary data.</text>
</comment>
<evidence type="ECO:0000256" key="2">
    <source>
        <dbReference type="ARBA" id="ARBA00023125"/>
    </source>
</evidence>
<dbReference type="SMART" id="SM00895">
    <property type="entry name" value="FCD"/>
    <property type="match status" value="1"/>
</dbReference>
<evidence type="ECO:0000259" key="4">
    <source>
        <dbReference type="PROSITE" id="PS50949"/>
    </source>
</evidence>
<dbReference type="AlphaFoldDB" id="A0AAW9A4F8"/>
<dbReference type="SUPFAM" id="SSF48008">
    <property type="entry name" value="GntR ligand-binding domain-like"/>
    <property type="match status" value="1"/>
</dbReference>
<gene>
    <name evidence="5" type="ORF">QTL97_04390</name>
</gene>
<protein>
    <submittedName>
        <fullName evidence="5">FadR/GntR family transcriptional regulator</fullName>
    </submittedName>
</protein>
<dbReference type="InterPro" id="IPR036388">
    <property type="entry name" value="WH-like_DNA-bd_sf"/>
</dbReference>
<keyword evidence="1" id="KW-0805">Transcription regulation</keyword>
<dbReference type="Pfam" id="PF07729">
    <property type="entry name" value="FCD"/>
    <property type="match status" value="1"/>
</dbReference>
<dbReference type="InterPro" id="IPR008920">
    <property type="entry name" value="TF_FadR/GntR_C"/>
</dbReference>
<dbReference type="GO" id="GO:0003700">
    <property type="term" value="F:DNA-binding transcription factor activity"/>
    <property type="evidence" value="ECO:0007669"/>
    <property type="project" value="InterPro"/>
</dbReference>
<dbReference type="CDD" id="cd07377">
    <property type="entry name" value="WHTH_GntR"/>
    <property type="match status" value="1"/>
</dbReference>
<dbReference type="EMBL" id="JAUBDJ010000002">
    <property type="protein sequence ID" value="MDW0116161.1"/>
    <property type="molecule type" value="Genomic_DNA"/>
</dbReference>
<dbReference type="InterPro" id="IPR036390">
    <property type="entry name" value="WH_DNA-bd_sf"/>
</dbReference>
<dbReference type="InterPro" id="IPR011711">
    <property type="entry name" value="GntR_C"/>
</dbReference>
<dbReference type="PANTHER" id="PTHR43537:SF5">
    <property type="entry name" value="UXU OPERON TRANSCRIPTIONAL REGULATOR"/>
    <property type="match status" value="1"/>
</dbReference>
<dbReference type="Gene3D" id="1.20.120.530">
    <property type="entry name" value="GntR ligand-binding domain-like"/>
    <property type="match status" value="1"/>
</dbReference>
<dbReference type="RefSeq" id="WP_283732854.1">
    <property type="nucleotide sequence ID" value="NZ_CP125968.1"/>
</dbReference>
<accession>A0AAW9A4F8</accession>
<dbReference type="Pfam" id="PF00392">
    <property type="entry name" value="GntR"/>
    <property type="match status" value="1"/>
</dbReference>
<organism evidence="5 6">
    <name type="scientific">Sporosarcina thermotolerans</name>
    <dbReference type="NCBI Taxonomy" id="633404"/>
    <lineage>
        <taxon>Bacteria</taxon>
        <taxon>Bacillati</taxon>
        <taxon>Bacillota</taxon>
        <taxon>Bacilli</taxon>
        <taxon>Bacillales</taxon>
        <taxon>Caryophanaceae</taxon>
        <taxon>Sporosarcina</taxon>
    </lineage>
</organism>
<reference evidence="5 6" key="1">
    <citation type="submission" date="2023-06" db="EMBL/GenBank/DDBJ databases">
        <title>Sporosarcina sp. nov., isolated from Korean traditional fermented seafood 'Jeotgal'.</title>
        <authorList>
            <person name="Yang A.I."/>
            <person name="Shin N.-R."/>
        </authorList>
    </citation>
    <scope>NUCLEOTIDE SEQUENCE [LARGE SCALE GENOMIC DNA]</scope>
    <source>
        <strain evidence="5 6">KCTC43456</strain>
    </source>
</reference>
<evidence type="ECO:0000256" key="1">
    <source>
        <dbReference type="ARBA" id="ARBA00023015"/>
    </source>
</evidence>
<evidence type="ECO:0000313" key="5">
    <source>
        <dbReference type="EMBL" id="MDW0116161.1"/>
    </source>
</evidence>
<dbReference type="Proteomes" id="UP001271648">
    <property type="component" value="Unassembled WGS sequence"/>
</dbReference>
<dbReference type="PROSITE" id="PS50949">
    <property type="entry name" value="HTH_GNTR"/>
    <property type="match status" value="1"/>
</dbReference>
<proteinExistence type="predicted"/>
<keyword evidence="6" id="KW-1185">Reference proteome</keyword>
<sequence length="230" mass="26434">MSKVQFHDLLGEMERKIESEVWKKGSRLPTMNELAAQYNVAISTVREVYRALESKGYVTIQQGRGTFIEYNRSMQFTNVSRTSFIELLKITEFRTIIEPSFAGLAAREAFNNEIDLITESAEIMRGMAENNQVTISEDLRFHRLIVEATHNEYALKVYDNLQEELKRMRAYTRKPGMVEKAVHYHQMIANAIANRDPQTAKYLMESHLQSNSELAMYELSGLALANGVLE</sequence>
<dbReference type="SUPFAM" id="SSF46785">
    <property type="entry name" value="Winged helix' DNA-binding domain"/>
    <property type="match status" value="1"/>
</dbReference>
<keyword evidence="3" id="KW-0804">Transcription</keyword>
<dbReference type="PANTHER" id="PTHR43537">
    <property type="entry name" value="TRANSCRIPTIONAL REGULATOR, GNTR FAMILY"/>
    <property type="match status" value="1"/>
</dbReference>
<feature type="domain" description="HTH gntR-type" evidence="4">
    <location>
        <begin position="3"/>
        <end position="71"/>
    </location>
</feature>
<dbReference type="SMART" id="SM00345">
    <property type="entry name" value="HTH_GNTR"/>
    <property type="match status" value="1"/>
</dbReference>
<evidence type="ECO:0000313" key="6">
    <source>
        <dbReference type="Proteomes" id="UP001271648"/>
    </source>
</evidence>
<keyword evidence="2" id="KW-0238">DNA-binding</keyword>
<dbReference type="InterPro" id="IPR000524">
    <property type="entry name" value="Tscrpt_reg_HTH_GntR"/>
</dbReference>